<keyword evidence="1" id="KW-0677">Repeat</keyword>
<dbReference type="Gene3D" id="2.60.120.290">
    <property type="entry name" value="Spermadhesin, CUB domain"/>
    <property type="match status" value="3"/>
</dbReference>
<proteinExistence type="predicted"/>
<comment type="caution">
    <text evidence="7">The sequence shown here is derived from an EMBL/GenBank/DDBJ whole genome shotgun (WGS) entry which is preliminary data.</text>
</comment>
<name>A0A2B4RQN9_STYPI</name>
<evidence type="ECO:0000313" key="7">
    <source>
        <dbReference type="EMBL" id="PFX20754.1"/>
    </source>
</evidence>
<evidence type="ECO:0000256" key="3">
    <source>
        <dbReference type="PROSITE-ProRule" id="PRU00059"/>
    </source>
</evidence>
<dbReference type="STRING" id="50429.A0A2B4RQN9"/>
<evidence type="ECO:0000256" key="4">
    <source>
        <dbReference type="SAM" id="MobiDB-lite"/>
    </source>
</evidence>
<dbReference type="PROSITE" id="PS01180">
    <property type="entry name" value="CUB"/>
    <property type="match status" value="3"/>
</dbReference>
<keyword evidence="8" id="KW-1185">Reference proteome</keyword>
<evidence type="ECO:0000256" key="1">
    <source>
        <dbReference type="ARBA" id="ARBA00022737"/>
    </source>
</evidence>
<keyword evidence="2" id="KW-1015">Disulfide bond</keyword>
<dbReference type="SUPFAM" id="SSF49854">
    <property type="entry name" value="Spermadhesin, CUB domain"/>
    <property type="match status" value="3"/>
</dbReference>
<keyword evidence="5" id="KW-0472">Membrane</keyword>
<reference evidence="8" key="1">
    <citation type="journal article" date="2017" name="bioRxiv">
        <title>Comparative analysis of the genomes of Stylophora pistillata and Acropora digitifera provides evidence for extensive differences between species of corals.</title>
        <authorList>
            <person name="Voolstra C.R."/>
            <person name="Li Y."/>
            <person name="Liew Y.J."/>
            <person name="Baumgarten S."/>
            <person name="Zoccola D."/>
            <person name="Flot J.-F."/>
            <person name="Tambutte S."/>
            <person name="Allemand D."/>
            <person name="Aranda M."/>
        </authorList>
    </citation>
    <scope>NUCLEOTIDE SEQUENCE [LARGE SCALE GENOMIC DNA]</scope>
</reference>
<keyword evidence="5" id="KW-1133">Transmembrane helix</keyword>
<dbReference type="EMBL" id="LSMT01000305">
    <property type="protein sequence ID" value="PFX20754.1"/>
    <property type="molecule type" value="Genomic_DNA"/>
</dbReference>
<organism evidence="7 8">
    <name type="scientific">Stylophora pistillata</name>
    <name type="common">Smooth cauliflower coral</name>
    <dbReference type="NCBI Taxonomy" id="50429"/>
    <lineage>
        <taxon>Eukaryota</taxon>
        <taxon>Metazoa</taxon>
        <taxon>Cnidaria</taxon>
        <taxon>Anthozoa</taxon>
        <taxon>Hexacorallia</taxon>
        <taxon>Scleractinia</taxon>
        <taxon>Astrocoeniina</taxon>
        <taxon>Pocilloporidae</taxon>
        <taxon>Stylophora</taxon>
    </lineage>
</organism>
<dbReference type="FunFam" id="2.60.120.290:FF:000005">
    <property type="entry name" value="Procollagen C-endopeptidase enhancer 1"/>
    <property type="match status" value="1"/>
</dbReference>
<feature type="domain" description="CUB" evidence="6">
    <location>
        <begin position="319"/>
        <end position="441"/>
    </location>
</feature>
<feature type="domain" description="CUB" evidence="6">
    <location>
        <begin position="38"/>
        <end position="164"/>
    </location>
</feature>
<dbReference type="InterPro" id="IPR035914">
    <property type="entry name" value="Sperma_CUB_dom_sf"/>
</dbReference>
<dbReference type="AlphaFoldDB" id="A0A2B4RQN9"/>
<accession>A0A2B4RQN9</accession>
<dbReference type="Pfam" id="PF00431">
    <property type="entry name" value="CUB"/>
    <property type="match status" value="3"/>
</dbReference>
<feature type="transmembrane region" description="Helical" evidence="5">
    <location>
        <begin position="12"/>
        <end position="32"/>
    </location>
</feature>
<feature type="domain" description="CUB" evidence="6">
    <location>
        <begin position="173"/>
        <end position="310"/>
    </location>
</feature>
<dbReference type="Proteomes" id="UP000225706">
    <property type="component" value="Unassembled WGS sequence"/>
</dbReference>
<dbReference type="InterPro" id="IPR000859">
    <property type="entry name" value="CUB_dom"/>
</dbReference>
<feature type="region of interest" description="Disordered" evidence="4">
    <location>
        <begin position="480"/>
        <end position="595"/>
    </location>
</feature>
<feature type="transmembrane region" description="Helical" evidence="5">
    <location>
        <begin position="450"/>
        <end position="472"/>
    </location>
</feature>
<keyword evidence="5" id="KW-0812">Transmembrane</keyword>
<feature type="compositionally biased region" description="Polar residues" evidence="4">
    <location>
        <begin position="521"/>
        <end position="530"/>
    </location>
</feature>
<dbReference type="CDD" id="cd00041">
    <property type="entry name" value="CUB"/>
    <property type="match status" value="3"/>
</dbReference>
<evidence type="ECO:0000256" key="5">
    <source>
        <dbReference type="SAM" id="Phobius"/>
    </source>
</evidence>
<protein>
    <submittedName>
        <fullName evidence="7">Tolloid-like protein 1</fullName>
    </submittedName>
</protein>
<gene>
    <name evidence="7" type="primary">tll1</name>
    <name evidence="7" type="ORF">AWC38_SpisGene14786</name>
</gene>
<evidence type="ECO:0000259" key="6">
    <source>
        <dbReference type="PROSITE" id="PS01180"/>
    </source>
</evidence>
<evidence type="ECO:0000313" key="8">
    <source>
        <dbReference type="Proteomes" id="UP000225706"/>
    </source>
</evidence>
<dbReference type="PANTHER" id="PTHR24251">
    <property type="entry name" value="OVOCHYMASE-RELATED"/>
    <property type="match status" value="1"/>
</dbReference>
<comment type="caution">
    <text evidence="3">Lacks conserved residue(s) required for the propagation of feature annotation.</text>
</comment>
<dbReference type="OrthoDB" id="6022136at2759"/>
<sequence length="595" mass="65840">MGMEAASVRDMLFNFFYTVAVILIILCMQGVFSQDDACGWYGTRVTVSESSKVTITSPNFPLDYGNNEKCKWRVSVSQSASFGDFIIKATFNEFDLQYHDGSGDCPYDSLTFLDGDSSGSDLIAKFCDTVHPEVIYSTKDGMFIEFESDSTSTYKGFNMTLMAVKKEEGLGLCSPSTSQIKQPIGSGTLYTPQFPIPYPDDTTCIWIITAPFGERVKLTFEVFDLPTSRPYFLGQRGSDGQYCSEDESMVADKVEIRDGPWPDSKLLGIYCGDRSDLVVHSTGRYLWVKFRSTSDGQSENRGIKAPFEVVDPIVSEEQCIPGNTKNDNLILTGSEGTLQSPMEYYPLNSKCDWLITVPEDSFVKLSFDRFDLGLDGCNSENIKDYVEVLDGKELDSESKGKFCDRTIPPVIRSSGRHMRVVFVSDSYGPFYTGFKATYTAVEKKDNTVQLHLTIAVVILSVILFMVVACLLVQRLKRRKQPRNEAASGRMKMSTIARSDSAAELAGVTEHSPPPTPRVSVAPSTNSSRPQQVGYGPVPTAPNLPPSESPDLVELPPPYPTEEQIPQSVAMDTVPLSGESHPWQQTQASTDRESTF</sequence>
<feature type="compositionally biased region" description="Pro residues" evidence="4">
    <location>
        <begin position="538"/>
        <end position="547"/>
    </location>
</feature>
<dbReference type="SMART" id="SM00042">
    <property type="entry name" value="CUB"/>
    <property type="match status" value="3"/>
</dbReference>
<evidence type="ECO:0000256" key="2">
    <source>
        <dbReference type="ARBA" id="ARBA00023157"/>
    </source>
</evidence>